<evidence type="ECO:0000313" key="8">
    <source>
        <dbReference type="Proteomes" id="UP001598130"/>
    </source>
</evidence>
<comment type="function">
    <text evidence="4">Uses inorganic polyphosphate (polyP) as a donor to convert GDP to GTP or ADP to ATP.</text>
</comment>
<evidence type="ECO:0000313" key="7">
    <source>
        <dbReference type="EMBL" id="MFD3265693.1"/>
    </source>
</evidence>
<dbReference type="EMBL" id="JAOTJD010000038">
    <property type="protein sequence ID" value="MFD3265693.1"/>
    <property type="molecule type" value="Genomic_DNA"/>
</dbReference>
<dbReference type="EC" id="2.7.4.-" evidence="4"/>
<feature type="domain" description="Polyphosphate kinase-2-related" evidence="6">
    <location>
        <begin position="124"/>
        <end position="345"/>
    </location>
</feature>
<dbReference type="InterPro" id="IPR022486">
    <property type="entry name" value="PPK2_PA0141"/>
</dbReference>
<dbReference type="PANTHER" id="PTHR34383">
    <property type="entry name" value="POLYPHOSPHATE:AMP PHOSPHOTRANSFERASE-RELATED"/>
    <property type="match status" value="1"/>
</dbReference>
<evidence type="ECO:0000256" key="3">
    <source>
        <dbReference type="ARBA" id="ARBA00022777"/>
    </source>
</evidence>
<reference evidence="7 8" key="1">
    <citation type="submission" date="2022-09" db="EMBL/GenBank/DDBJ databases">
        <title>New species of Phenylobacterium.</title>
        <authorList>
            <person name="Mieszkin S."/>
        </authorList>
    </citation>
    <scope>NUCLEOTIDE SEQUENCE [LARGE SCALE GENOMIC DNA]</scope>
    <source>
        <strain evidence="7 8">HK31-G</strain>
    </source>
</reference>
<dbReference type="Proteomes" id="UP001598130">
    <property type="component" value="Unassembled WGS sequence"/>
</dbReference>
<dbReference type="GO" id="GO:0008976">
    <property type="term" value="F:polyphosphate kinase activity"/>
    <property type="evidence" value="ECO:0007669"/>
    <property type="project" value="UniProtKB-EC"/>
</dbReference>
<evidence type="ECO:0000256" key="1">
    <source>
        <dbReference type="ARBA" id="ARBA00009924"/>
    </source>
</evidence>
<dbReference type="SUPFAM" id="SSF52540">
    <property type="entry name" value="P-loop containing nucleoside triphosphate hydrolases"/>
    <property type="match status" value="1"/>
</dbReference>
<protein>
    <recommendedName>
        <fullName evidence="4">ADP/GDP-polyphosphate phosphotransferase</fullName>
        <ecNumber evidence="4">2.7.4.-</ecNumber>
    </recommendedName>
    <alternativeName>
        <fullName evidence="4">Polyphosphate kinase PPK2</fullName>
    </alternativeName>
</protein>
<dbReference type="RefSeq" id="WP_377371076.1">
    <property type="nucleotide sequence ID" value="NZ_JAOTJD010000038.1"/>
</dbReference>
<name>A0ABW6CXP8_9CAUL</name>
<keyword evidence="8" id="KW-1185">Reference proteome</keyword>
<keyword evidence="3 4" id="KW-0418">Kinase</keyword>
<dbReference type="InterPro" id="IPR027417">
    <property type="entry name" value="P-loop_NTPase"/>
</dbReference>
<comment type="subunit">
    <text evidence="4">Homotetramer.</text>
</comment>
<keyword evidence="2 4" id="KW-0808">Transferase</keyword>
<dbReference type="PANTHER" id="PTHR34383:SF1">
    <property type="entry name" value="ADP-POLYPHOSPHATE PHOSPHOTRANSFERASE"/>
    <property type="match status" value="1"/>
</dbReference>
<organism evidence="7 8">
    <name type="scientific">Phenylobacterium ferrooxidans</name>
    <dbReference type="NCBI Taxonomy" id="2982689"/>
    <lineage>
        <taxon>Bacteria</taxon>
        <taxon>Pseudomonadati</taxon>
        <taxon>Pseudomonadota</taxon>
        <taxon>Alphaproteobacteria</taxon>
        <taxon>Caulobacterales</taxon>
        <taxon>Caulobacteraceae</taxon>
        <taxon>Phenylobacterium</taxon>
    </lineage>
</organism>
<sequence>MATATKGSTGARATGRTQAKVKASPLVKAGDTAPILTVADIERFTVGEAVSAAQDAELAAVQAIGGAASDGLSTILEGDSPDDAARLSKALLLPIKDKVSDRTRDDLAEDWRRGGYPYKYKMLRRDYEEQKFVLQTELLKLQAWVKDSRQRVVILFEGRDAAGKGGAIKRVTEHLNPRGARVVALEKPSEVERGQWYFQRYVQHLPTAGEIVLFDRSWYNRAGVERVMGFCTPAEYEEFLRQAPEFERNLVRTGIHLIKFWFSVSRDEQRRRFKERQFHPLKQWKLSPIDMASLDKWEDYTRAKEAMFFHTDTADSPWTVVKSDDKKRARLNAMRYVLHSLPYTGKSIDRIGAVDDLLVGRANIIHERGEHDLTSGRYIG</sequence>
<dbReference type="Pfam" id="PF03976">
    <property type="entry name" value="PPK2"/>
    <property type="match status" value="1"/>
</dbReference>
<evidence type="ECO:0000259" key="6">
    <source>
        <dbReference type="Pfam" id="PF03976"/>
    </source>
</evidence>
<proteinExistence type="inferred from homology"/>
<feature type="region of interest" description="Disordered" evidence="5">
    <location>
        <begin position="1"/>
        <end position="24"/>
    </location>
</feature>
<comment type="caution">
    <text evidence="7">The sequence shown here is derived from an EMBL/GenBank/DDBJ whole genome shotgun (WGS) entry which is preliminary data.</text>
</comment>
<accession>A0ABW6CXP8</accession>
<comment type="similarity">
    <text evidence="1 4">Belongs to the polyphosphate kinase 2 (PPK2) family. Class I subfamily.</text>
</comment>
<dbReference type="InterPro" id="IPR022488">
    <property type="entry name" value="PPK2-related"/>
</dbReference>
<dbReference type="NCBIfam" id="TIGR03707">
    <property type="entry name" value="PPK2_P_aer"/>
    <property type="match status" value="1"/>
</dbReference>
<dbReference type="Gene3D" id="3.40.50.300">
    <property type="entry name" value="P-loop containing nucleotide triphosphate hydrolases"/>
    <property type="match status" value="1"/>
</dbReference>
<evidence type="ECO:0000256" key="4">
    <source>
        <dbReference type="RuleBase" id="RU369062"/>
    </source>
</evidence>
<gene>
    <name evidence="7" type="primary">ppk2</name>
    <name evidence="7" type="ORF">OCL97_17180</name>
</gene>
<evidence type="ECO:0000256" key="2">
    <source>
        <dbReference type="ARBA" id="ARBA00022679"/>
    </source>
</evidence>
<evidence type="ECO:0000256" key="5">
    <source>
        <dbReference type="SAM" id="MobiDB-lite"/>
    </source>
</evidence>